<accession>A0A4R2K6Z3</accession>
<comment type="caution">
    <text evidence="4">The sequence shown here is derived from an EMBL/GenBank/DDBJ whole genome shotgun (WGS) entry which is preliminary data.</text>
</comment>
<evidence type="ECO:0000256" key="1">
    <source>
        <dbReference type="ARBA" id="ARBA00006034"/>
    </source>
</evidence>
<evidence type="ECO:0000256" key="3">
    <source>
        <dbReference type="ARBA" id="ARBA00030771"/>
    </source>
</evidence>
<dbReference type="InterPro" id="IPR030903">
    <property type="entry name" value="CDPS"/>
</dbReference>
<dbReference type="OrthoDB" id="2895472at2"/>
<organism evidence="4 5">
    <name type="scientific">Actinocrispum wychmicini</name>
    <dbReference type="NCBI Taxonomy" id="1213861"/>
    <lineage>
        <taxon>Bacteria</taxon>
        <taxon>Bacillati</taxon>
        <taxon>Actinomycetota</taxon>
        <taxon>Actinomycetes</taxon>
        <taxon>Pseudonocardiales</taxon>
        <taxon>Pseudonocardiaceae</taxon>
        <taxon>Actinocrispum</taxon>
    </lineage>
</organism>
<gene>
    <name evidence="4" type="ORF">EV192_1011518</name>
</gene>
<name>A0A4R2K6Z3_9PSEU</name>
<dbReference type="Pfam" id="PF16715">
    <property type="entry name" value="CDPS"/>
    <property type="match status" value="1"/>
</dbReference>
<dbReference type="RefSeq" id="WP_132112319.1">
    <property type="nucleotide sequence ID" value="NZ_SLWS01000001.1"/>
</dbReference>
<dbReference type="InterPro" id="IPR038622">
    <property type="entry name" value="CDPS_sf"/>
</dbReference>
<comment type="similarity">
    <text evidence="1">Belongs to the CDPS family.</text>
</comment>
<evidence type="ECO:0000313" key="5">
    <source>
        <dbReference type="Proteomes" id="UP000295680"/>
    </source>
</evidence>
<keyword evidence="5" id="KW-1185">Reference proteome</keyword>
<dbReference type="Proteomes" id="UP000295680">
    <property type="component" value="Unassembled WGS sequence"/>
</dbReference>
<dbReference type="GO" id="GO:0016755">
    <property type="term" value="F:aminoacyltransferase activity"/>
    <property type="evidence" value="ECO:0007669"/>
    <property type="project" value="InterPro"/>
</dbReference>
<protein>
    <recommendedName>
        <fullName evidence="3">Cyclodipeptide synthase</fullName>
    </recommendedName>
</protein>
<keyword evidence="2" id="KW-0808">Transferase</keyword>
<sequence>MCEAVAASPNCQRLLAGGRHMLFGVSLFNSFFSAVRLAELAAWALVRFDSVHFLVADRPSAHTLMALGYPAERARAKVDQESRLARNRVRRALVDAGAADPDSLLLGWDDLERNPGYTRLRGLVRTAFDDDPRFRASCLAVSRDYLRHRGETPTEQQVITASEYFLNELPIGMDTPSILGVAESLCAYHRVLAFADVLRTAPGWLAPSANQGYLMVRTNG</sequence>
<dbReference type="NCBIfam" id="TIGR04539">
    <property type="entry name" value="tRNA_cyclodipep"/>
    <property type="match status" value="1"/>
</dbReference>
<dbReference type="AlphaFoldDB" id="A0A4R2K6Z3"/>
<dbReference type="EMBL" id="SLWS01000001">
    <property type="protein sequence ID" value="TCO65726.1"/>
    <property type="molecule type" value="Genomic_DNA"/>
</dbReference>
<proteinExistence type="inferred from homology"/>
<evidence type="ECO:0000313" key="4">
    <source>
        <dbReference type="EMBL" id="TCO65726.1"/>
    </source>
</evidence>
<evidence type="ECO:0000256" key="2">
    <source>
        <dbReference type="ARBA" id="ARBA00022679"/>
    </source>
</evidence>
<reference evidence="4 5" key="1">
    <citation type="submission" date="2019-03" db="EMBL/GenBank/DDBJ databases">
        <title>Genomic Encyclopedia of Type Strains, Phase IV (KMG-IV): sequencing the most valuable type-strain genomes for metagenomic binning, comparative biology and taxonomic classification.</title>
        <authorList>
            <person name="Goeker M."/>
        </authorList>
    </citation>
    <scope>NUCLEOTIDE SEQUENCE [LARGE SCALE GENOMIC DNA]</scope>
    <source>
        <strain evidence="4 5">DSM 45934</strain>
    </source>
</reference>
<dbReference type="Gene3D" id="3.40.50.11710">
    <property type="entry name" value="Cyclodipeptide synthase"/>
    <property type="match status" value="1"/>
</dbReference>